<reference evidence="5" key="1">
    <citation type="journal article" date="1967" name="J. Lipid Res.">
        <title>Phosphatidyl glycerophosphate phosphatase.</title>
        <authorList>
            <person name="Chang Y.Y."/>
            <person name="Kennedy E.P."/>
        </authorList>
    </citation>
    <scope>NUCLEOTIDE SEQUENCE</scope>
</reference>
<accession>A0A8B6X1E9</accession>
<organism evidence="4 5">
    <name type="scientific">Derxia gummosa DSM 723</name>
    <dbReference type="NCBI Taxonomy" id="1121388"/>
    <lineage>
        <taxon>Bacteria</taxon>
        <taxon>Pseudomonadati</taxon>
        <taxon>Pseudomonadota</taxon>
        <taxon>Betaproteobacteria</taxon>
        <taxon>Burkholderiales</taxon>
        <taxon>Alcaligenaceae</taxon>
        <taxon>Derxia</taxon>
    </lineage>
</organism>
<evidence type="ECO:0000259" key="3">
    <source>
        <dbReference type="Pfam" id="PF04608"/>
    </source>
</evidence>
<dbReference type="GO" id="GO:0008962">
    <property type="term" value="F:phosphatidylglycerophosphatase activity"/>
    <property type="evidence" value="ECO:0007669"/>
    <property type="project" value="UniProtKB-EC"/>
</dbReference>
<evidence type="ECO:0000313" key="5">
    <source>
        <dbReference type="RefSeq" id="WP_028310194.1"/>
    </source>
</evidence>
<dbReference type="PIRSF" id="PIRSF006162">
    <property type="entry name" value="PgpA"/>
    <property type="match status" value="1"/>
</dbReference>
<dbReference type="InterPro" id="IPR036681">
    <property type="entry name" value="PgpA-like_sf"/>
</dbReference>
<feature type="transmembrane region" description="Helical" evidence="2">
    <location>
        <begin position="156"/>
        <end position="173"/>
    </location>
</feature>
<dbReference type="GO" id="GO:0009395">
    <property type="term" value="P:phospholipid catabolic process"/>
    <property type="evidence" value="ECO:0007669"/>
    <property type="project" value="UniProtKB-KW"/>
</dbReference>
<feature type="transmembrane region" description="Helical" evidence="2">
    <location>
        <begin position="94"/>
        <end position="114"/>
    </location>
</feature>
<keyword evidence="1" id="KW-1003">Cell membrane</keyword>
<comment type="cofactor">
    <cofactor evidence="1">
        <name>Mg(2+)</name>
        <dbReference type="ChEBI" id="CHEBI:18420"/>
    </cofactor>
</comment>
<keyword evidence="2" id="KW-1133">Transmembrane helix</keyword>
<dbReference type="PANTHER" id="PTHR36305:SF1">
    <property type="entry name" value="PHOSPHATIDYLGLYCEROPHOSPHATASE A"/>
    <property type="match status" value="1"/>
</dbReference>
<keyword evidence="1 2" id="KW-0812">Transmembrane</keyword>
<keyword evidence="4" id="KW-1185">Reference proteome</keyword>
<dbReference type="PANTHER" id="PTHR36305">
    <property type="entry name" value="PHOSPHATIDYLGLYCEROPHOSPHATASE A"/>
    <property type="match status" value="1"/>
</dbReference>
<comment type="function">
    <text evidence="1">Lipid phosphatase which dephosphorylates phosphatidylglycerophosphate (PGP) to phosphatidylglycerol (PG).</text>
</comment>
<dbReference type="RefSeq" id="WP_028310194.1">
    <property type="nucleotide sequence ID" value="NZ_AXWS01000007.1"/>
</dbReference>
<dbReference type="GO" id="GO:0046872">
    <property type="term" value="F:metal ion binding"/>
    <property type="evidence" value="ECO:0007669"/>
    <property type="project" value="UniProtKB-KW"/>
</dbReference>
<keyword evidence="1" id="KW-0595">Phospholipid degradation</keyword>
<proteinExistence type="predicted"/>
<evidence type="ECO:0000256" key="1">
    <source>
        <dbReference type="PIRNR" id="PIRNR006162"/>
    </source>
</evidence>
<keyword evidence="1" id="KW-0460">Magnesium</keyword>
<name>A0A8B6X1E9_9BURK</name>
<evidence type="ECO:0000313" key="4">
    <source>
        <dbReference type="Proteomes" id="UP000675920"/>
    </source>
</evidence>
<reference evidence="5" key="2">
    <citation type="journal article" date="2006" name="Proteins">
        <title>Crystal structure of phosphatidylglycerophosphatase (PGPase), a putative membrane-bound lipid phosphatase, reveals a novel binuclear metal binding site and two 'proton wires'.</title>
        <authorList>
            <person name="Kumaran D."/>
            <person name="Bonanno J.B."/>
            <person name="Burley S.K."/>
            <person name="Swaminathan S."/>
        </authorList>
    </citation>
    <scope>NUCLEOTIDE SEQUENCE</scope>
</reference>
<dbReference type="InterPro" id="IPR026037">
    <property type="entry name" value="PgpA"/>
</dbReference>
<dbReference type="UniPathway" id="UPA00084">
    <property type="reaction ID" value="UER00504"/>
</dbReference>
<reference evidence="5" key="3">
    <citation type="submission" date="2025-08" db="UniProtKB">
        <authorList>
            <consortium name="RefSeq"/>
        </authorList>
    </citation>
    <scope>IDENTIFICATION</scope>
</reference>
<keyword evidence="1" id="KW-0442">Lipid degradation</keyword>
<keyword evidence="1" id="KW-0997">Cell inner membrane</keyword>
<dbReference type="AlphaFoldDB" id="A0A8B6X1E9"/>
<keyword evidence="1" id="KW-1208">Phospholipid metabolism</keyword>
<dbReference type="InterPro" id="IPR007686">
    <property type="entry name" value="YutG/PgpA"/>
</dbReference>
<dbReference type="EC" id="3.1.3.27" evidence="1"/>
<dbReference type="GO" id="GO:0005886">
    <property type="term" value="C:plasma membrane"/>
    <property type="evidence" value="ECO:0007669"/>
    <property type="project" value="UniProtKB-SubCell"/>
</dbReference>
<sequence>MPATARPAADWRFMLASVWHVIAFGFGSGLARKAPGTWGSMFGWFTFVVIDRALPVFADGRWFALTVLAGFALGVAACGITGRRLGVSDHGAMVWDEILAVWCVLAFLPTRFWWQAAGVAAFRLFDIWKPGPIRALDRRIKGGTLVNGFGVMIDDLLAAAFALLLLAIARRLLSA</sequence>
<dbReference type="Pfam" id="PF04608">
    <property type="entry name" value="PgpA"/>
    <property type="match status" value="1"/>
</dbReference>
<dbReference type="GO" id="GO:0006655">
    <property type="term" value="P:phosphatidylglycerol biosynthetic process"/>
    <property type="evidence" value="ECO:0007669"/>
    <property type="project" value="UniProtKB-UniPathway"/>
</dbReference>
<comment type="pathway">
    <text evidence="1">Phospholipid metabolism; phosphatidylglycerol biosynthesis; phosphatidylglycerol from CDP-diacylglycerol: step 2/2.</text>
</comment>
<keyword evidence="1" id="KW-0479">Metal-binding</keyword>
<evidence type="ECO:0000256" key="2">
    <source>
        <dbReference type="SAM" id="Phobius"/>
    </source>
</evidence>
<keyword evidence="1" id="KW-0378">Hydrolase</keyword>
<dbReference type="CDD" id="cd06971">
    <property type="entry name" value="PgpA"/>
    <property type="match status" value="1"/>
</dbReference>
<dbReference type="Proteomes" id="UP000675920">
    <property type="component" value="Unplaced"/>
</dbReference>
<feature type="domain" description="YutG/PgpA" evidence="3">
    <location>
        <begin position="21"/>
        <end position="169"/>
    </location>
</feature>
<protein>
    <recommendedName>
        <fullName evidence="1">Phosphatidylglycerophosphatase A</fullName>
        <ecNumber evidence="1">3.1.3.27</ecNumber>
    </recommendedName>
    <alternativeName>
        <fullName evidence="1">Phosphatidylglycerolphosphate phosphatase A</fullName>
    </alternativeName>
</protein>
<dbReference type="SUPFAM" id="SSF101307">
    <property type="entry name" value="YutG-like"/>
    <property type="match status" value="1"/>
</dbReference>
<comment type="catalytic activity">
    <reaction evidence="1">
        <text>a 1,2-diacyl-sn-glycero-3-phospho-(1'-sn-glycero-3'-phosphate) + H2O = a 1,2-diacyl-sn-glycero-3-phospho-(1'-sn-glycerol) + phosphate</text>
        <dbReference type="Rhea" id="RHEA:33751"/>
        <dbReference type="ChEBI" id="CHEBI:15377"/>
        <dbReference type="ChEBI" id="CHEBI:43474"/>
        <dbReference type="ChEBI" id="CHEBI:60110"/>
        <dbReference type="ChEBI" id="CHEBI:64716"/>
        <dbReference type="EC" id="3.1.3.27"/>
    </reaction>
</comment>
<comment type="subcellular location">
    <subcellularLocation>
        <location evidence="1">Cell inner membrane</location>
        <topology evidence="1">Multi-pass membrane protein</topology>
    </subcellularLocation>
</comment>
<keyword evidence="1 2" id="KW-0472">Membrane</keyword>
<feature type="transmembrane region" description="Helical" evidence="2">
    <location>
        <begin position="62"/>
        <end position="82"/>
    </location>
</feature>
<keyword evidence="1" id="KW-0443">Lipid metabolism</keyword>
<dbReference type="OrthoDB" id="9804091at2"/>